<sequence length="214" mass="23000">MILLSLHSFTILFKEHPMTLQTSTNRPTPATPVFPPGGITRPFSRVGILGAGETGMHIARSLLDADIPVTVYEPERELLDAATASARTHFQNAVLDGELTASQRDRCVALLAGTINLHHLKDCDVIVDTLNASPEARDGVLRRLNELARTDAVLLTCTADGDASRTAPQMRFPENVLGMRWAAGAGAGQWELVPVKATSERALATATRLINSLA</sequence>
<comment type="caution">
    <text evidence="2">The sequence shown here is derived from an EMBL/GenBank/DDBJ whole genome shotgun (WGS) entry which is preliminary data.</text>
</comment>
<keyword evidence="3" id="KW-1185">Reference proteome</keyword>
<name>A0A6L6Q623_9BURK</name>
<dbReference type="Gene3D" id="3.40.50.720">
    <property type="entry name" value="NAD(P)-binding Rossmann-like Domain"/>
    <property type="match status" value="1"/>
</dbReference>
<protein>
    <recommendedName>
        <fullName evidence="1">3-hydroxyacyl-CoA dehydrogenase NAD binding domain-containing protein</fullName>
    </recommendedName>
</protein>
<dbReference type="Proteomes" id="UP000484015">
    <property type="component" value="Unassembled WGS sequence"/>
</dbReference>
<dbReference type="GO" id="GO:0006631">
    <property type="term" value="P:fatty acid metabolic process"/>
    <property type="evidence" value="ECO:0007669"/>
    <property type="project" value="InterPro"/>
</dbReference>
<feature type="domain" description="3-hydroxyacyl-CoA dehydrogenase NAD binding" evidence="1">
    <location>
        <begin position="46"/>
        <end position="212"/>
    </location>
</feature>
<dbReference type="InterPro" id="IPR036291">
    <property type="entry name" value="NAD(P)-bd_dom_sf"/>
</dbReference>
<dbReference type="Pfam" id="PF02737">
    <property type="entry name" value="3HCDH_N"/>
    <property type="match status" value="1"/>
</dbReference>
<reference evidence="2 3" key="1">
    <citation type="submission" date="2019-11" db="EMBL/GenBank/DDBJ databases">
        <title>Type strains purchased from KCTC, JCM and DSMZ.</title>
        <authorList>
            <person name="Lu H."/>
        </authorList>
    </citation>
    <scope>NUCLEOTIDE SEQUENCE [LARGE SCALE GENOMIC DNA]</scope>
    <source>
        <strain evidence="2 3">KCTC 42409</strain>
    </source>
</reference>
<evidence type="ECO:0000313" key="2">
    <source>
        <dbReference type="EMBL" id="MTW05217.1"/>
    </source>
</evidence>
<gene>
    <name evidence="2" type="ORF">GM668_24370</name>
</gene>
<accession>A0A6L6Q623</accession>
<organism evidence="2 3">
    <name type="scientific">Pseudoduganella ginsengisoli</name>
    <dbReference type="NCBI Taxonomy" id="1462440"/>
    <lineage>
        <taxon>Bacteria</taxon>
        <taxon>Pseudomonadati</taxon>
        <taxon>Pseudomonadota</taxon>
        <taxon>Betaproteobacteria</taxon>
        <taxon>Burkholderiales</taxon>
        <taxon>Oxalobacteraceae</taxon>
        <taxon>Telluria group</taxon>
        <taxon>Pseudoduganella</taxon>
    </lineage>
</organism>
<dbReference type="OrthoDB" id="8756983at2"/>
<dbReference type="PANTHER" id="PTHR48075:SF5">
    <property type="entry name" value="3-HYDROXYBUTYRYL-COA DEHYDROGENASE"/>
    <property type="match status" value="1"/>
</dbReference>
<dbReference type="GO" id="GO:0070403">
    <property type="term" value="F:NAD+ binding"/>
    <property type="evidence" value="ECO:0007669"/>
    <property type="project" value="InterPro"/>
</dbReference>
<dbReference type="EMBL" id="WNLA01000021">
    <property type="protein sequence ID" value="MTW05217.1"/>
    <property type="molecule type" value="Genomic_DNA"/>
</dbReference>
<dbReference type="AlphaFoldDB" id="A0A6L6Q623"/>
<evidence type="ECO:0000313" key="3">
    <source>
        <dbReference type="Proteomes" id="UP000484015"/>
    </source>
</evidence>
<evidence type="ECO:0000259" key="1">
    <source>
        <dbReference type="Pfam" id="PF02737"/>
    </source>
</evidence>
<proteinExistence type="predicted"/>
<dbReference type="PANTHER" id="PTHR48075">
    <property type="entry name" value="3-HYDROXYACYL-COA DEHYDROGENASE FAMILY PROTEIN"/>
    <property type="match status" value="1"/>
</dbReference>
<dbReference type="SUPFAM" id="SSF51735">
    <property type="entry name" value="NAD(P)-binding Rossmann-fold domains"/>
    <property type="match status" value="1"/>
</dbReference>
<dbReference type="GO" id="GO:0016491">
    <property type="term" value="F:oxidoreductase activity"/>
    <property type="evidence" value="ECO:0007669"/>
    <property type="project" value="TreeGrafter"/>
</dbReference>
<dbReference type="InterPro" id="IPR006176">
    <property type="entry name" value="3-OHacyl-CoA_DH_NAD-bd"/>
</dbReference>